<sequence length="49" mass="5193">MGDDAELGVHLSPQLEKHLVQLLELGNWPGTAGLLKHGHLTGQQPDAAV</sequence>
<dbReference type="AlphaFoldDB" id="A0A6A0ALY3"/>
<evidence type="ECO:0000313" key="2">
    <source>
        <dbReference type="Proteomes" id="UP000485058"/>
    </source>
</evidence>
<keyword evidence="2" id="KW-1185">Reference proteome</keyword>
<gene>
    <name evidence="1" type="ORF">HaLaN_32866</name>
</gene>
<dbReference type="EMBL" id="BLLF01008689">
    <property type="protein sequence ID" value="GFH33485.1"/>
    <property type="molecule type" value="Genomic_DNA"/>
</dbReference>
<dbReference type="Proteomes" id="UP000485058">
    <property type="component" value="Unassembled WGS sequence"/>
</dbReference>
<feature type="non-terminal residue" evidence="1">
    <location>
        <position position="49"/>
    </location>
</feature>
<name>A0A6A0ALY3_HAELA</name>
<proteinExistence type="predicted"/>
<evidence type="ECO:0000313" key="1">
    <source>
        <dbReference type="EMBL" id="GFH33485.1"/>
    </source>
</evidence>
<comment type="caution">
    <text evidence="1">The sequence shown here is derived from an EMBL/GenBank/DDBJ whole genome shotgun (WGS) entry which is preliminary data.</text>
</comment>
<protein>
    <submittedName>
        <fullName evidence="1">Uncharacterized protein</fullName>
    </submittedName>
</protein>
<reference evidence="1 2" key="1">
    <citation type="submission" date="2020-02" db="EMBL/GenBank/DDBJ databases">
        <title>Draft genome sequence of Haematococcus lacustris strain NIES-144.</title>
        <authorList>
            <person name="Morimoto D."/>
            <person name="Nakagawa S."/>
            <person name="Yoshida T."/>
            <person name="Sawayama S."/>
        </authorList>
    </citation>
    <scope>NUCLEOTIDE SEQUENCE [LARGE SCALE GENOMIC DNA]</scope>
    <source>
        <strain evidence="1 2">NIES-144</strain>
    </source>
</reference>
<organism evidence="1 2">
    <name type="scientific">Haematococcus lacustris</name>
    <name type="common">Green alga</name>
    <name type="synonym">Haematococcus pluvialis</name>
    <dbReference type="NCBI Taxonomy" id="44745"/>
    <lineage>
        <taxon>Eukaryota</taxon>
        <taxon>Viridiplantae</taxon>
        <taxon>Chlorophyta</taxon>
        <taxon>core chlorophytes</taxon>
        <taxon>Chlorophyceae</taxon>
        <taxon>CS clade</taxon>
        <taxon>Chlamydomonadales</taxon>
        <taxon>Haematococcaceae</taxon>
        <taxon>Haematococcus</taxon>
    </lineage>
</organism>
<accession>A0A6A0ALY3</accession>